<keyword evidence="2" id="KW-1185">Reference proteome</keyword>
<dbReference type="RefSeq" id="WP_172354247.1">
    <property type="nucleotide sequence ID" value="NZ_CP053661.1"/>
</dbReference>
<dbReference type="EMBL" id="CP053661">
    <property type="protein sequence ID" value="QKD81861.1"/>
    <property type="molecule type" value="Genomic_DNA"/>
</dbReference>
<dbReference type="AlphaFoldDB" id="A0A6M8BE06"/>
<dbReference type="KEGG" id="theu:HPC62_06300"/>
<sequence>MQDRFYALLRHRLREEIERRPPLYPWETEVREYEDALAPELATATVWASQMQALNLPVPMPEGVLNRLLEQCQSLLQSSLQEGRKLVQAVEALFPGESDALNHLAGYVMAAPARSGTSAPVLEGVLDHYDAATQPQQMLLSLVAAREILNTLVLTVSPSQPTLEREWHTTAGLLTLRAMLLESGSLRLVANLPCAGRLKLQSSEVEKTAHRANAGPVSLELLEVEALQSYSVQVELEQAGTSSLSFAIALGE</sequence>
<organism evidence="1 2">
    <name type="scientific">Thermoleptolyngbya sichuanensis A183</name>
    <dbReference type="NCBI Taxonomy" id="2737172"/>
    <lineage>
        <taxon>Bacteria</taxon>
        <taxon>Bacillati</taxon>
        <taxon>Cyanobacteriota</taxon>
        <taxon>Cyanophyceae</taxon>
        <taxon>Oculatellales</taxon>
        <taxon>Oculatellaceae</taxon>
        <taxon>Thermoleptolyngbya</taxon>
        <taxon>Thermoleptolyngbya sichuanensis</taxon>
    </lineage>
</organism>
<accession>A0A6M8BE06</accession>
<protein>
    <submittedName>
        <fullName evidence="1">PatU</fullName>
    </submittedName>
</protein>
<proteinExistence type="predicted"/>
<name>A0A6M8BE06_9CYAN</name>
<reference evidence="1 2" key="1">
    <citation type="submission" date="2020-05" db="EMBL/GenBank/DDBJ databases">
        <title>Complete genome sequence of of a novel Thermoleptolyngbya strain isolated from hot springs of Ganzi, Sichuan China.</title>
        <authorList>
            <person name="Tang J."/>
            <person name="Daroch M."/>
            <person name="Li L."/>
            <person name="Waleron K."/>
            <person name="Waleron M."/>
            <person name="Waleron M."/>
        </authorList>
    </citation>
    <scope>NUCLEOTIDE SEQUENCE [LARGE SCALE GENOMIC DNA]</scope>
    <source>
        <strain evidence="1 2">PKUAC-SCTA183</strain>
    </source>
</reference>
<evidence type="ECO:0000313" key="2">
    <source>
        <dbReference type="Proteomes" id="UP000505210"/>
    </source>
</evidence>
<dbReference type="Proteomes" id="UP000505210">
    <property type="component" value="Chromosome"/>
</dbReference>
<evidence type="ECO:0000313" key="1">
    <source>
        <dbReference type="EMBL" id="QKD81861.1"/>
    </source>
</evidence>
<gene>
    <name evidence="1" type="ORF">HPC62_06300</name>
</gene>